<dbReference type="InterPro" id="IPR002075">
    <property type="entry name" value="NTF2_dom"/>
</dbReference>
<dbReference type="InterPro" id="IPR018222">
    <property type="entry name" value="Nuclear_transport_factor_2_euk"/>
</dbReference>
<dbReference type="GO" id="GO:0003729">
    <property type="term" value="F:mRNA binding"/>
    <property type="evidence" value="ECO:0007669"/>
    <property type="project" value="TreeGrafter"/>
</dbReference>
<feature type="compositionally biased region" description="Basic and acidic residues" evidence="2">
    <location>
        <begin position="312"/>
        <end position="324"/>
    </location>
</feature>
<dbReference type="AlphaFoldDB" id="A0A8S0RHK8"/>
<dbReference type="InterPro" id="IPR032710">
    <property type="entry name" value="NTF2-like_dom_sf"/>
</dbReference>
<dbReference type="EMBL" id="CACTIH010003627">
    <property type="protein sequence ID" value="CAA2979243.1"/>
    <property type="molecule type" value="Genomic_DNA"/>
</dbReference>
<dbReference type="InterPro" id="IPR039539">
    <property type="entry name" value="Ras_GTPase_bind_prot"/>
</dbReference>
<dbReference type="SUPFAM" id="SSF54427">
    <property type="entry name" value="NTF2-like"/>
    <property type="match status" value="1"/>
</dbReference>
<feature type="compositionally biased region" description="Polar residues" evidence="2">
    <location>
        <begin position="370"/>
        <end position="385"/>
    </location>
</feature>
<organism evidence="4 5">
    <name type="scientific">Olea europaea subsp. europaea</name>
    <dbReference type="NCBI Taxonomy" id="158383"/>
    <lineage>
        <taxon>Eukaryota</taxon>
        <taxon>Viridiplantae</taxon>
        <taxon>Streptophyta</taxon>
        <taxon>Embryophyta</taxon>
        <taxon>Tracheophyta</taxon>
        <taxon>Spermatophyta</taxon>
        <taxon>Magnoliopsida</taxon>
        <taxon>eudicotyledons</taxon>
        <taxon>Gunneridae</taxon>
        <taxon>Pentapetalae</taxon>
        <taxon>asterids</taxon>
        <taxon>lamiids</taxon>
        <taxon>Lamiales</taxon>
        <taxon>Oleaceae</taxon>
        <taxon>Oleeae</taxon>
        <taxon>Olea</taxon>
    </lineage>
</organism>
<accession>A0A8S0RHK8</accession>
<evidence type="ECO:0000313" key="5">
    <source>
        <dbReference type="Proteomes" id="UP000594638"/>
    </source>
</evidence>
<evidence type="ECO:0000259" key="3">
    <source>
        <dbReference type="PROSITE" id="PS50177"/>
    </source>
</evidence>
<dbReference type="Pfam" id="PF02136">
    <property type="entry name" value="NTF2"/>
    <property type="match status" value="1"/>
</dbReference>
<dbReference type="Gramene" id="OE9A049085T1">
    <property type="protein sequence ID" value="OE9A049085C1"/>
    <property type="gene ID" value="OE9A049085"/>
</dbReference>
<dbReference type="PANTHER" id="PTHR10693:SF20">
    <property type="entry name" value="AT27578P"/>
    <property type="match status" value="1"/>
</dbReference>
<dbReference type="PANTHER" id="PTHR10693">
    <property type="entry name" value="RAS GTPASE-ACTIVATING PROTEIN-BINDING PROTEIN"/>
    <property type="match status" value="1"/>
</dbReference>
<name>A0A8S0RHK8_OLEEU</name>
<dbReference type="OrthoDB" id="339151at2759"/>
<feature type="region of interest" description="Disordered" evidence="2">
    <location>
        <begin position="359"/>
        <end position="385"/>
    </location>
</feature>
<dbReference type="CDD" id="cd00780">
    <property type="entry name" value="NTF2"/>
    <property type="match status" value="1"/>
</dbReference>
<evidence type="ECO:0000256" key="2">
    <source>
        <dbReference type="SAM" id="MobiDB-lite"/>
    </source>
</evidence>
<evidence type="ECO:0000313" key="4">
    <source>
        <dbReference type="EMBL" id="CAA2979243.1"/>
    </source>
</evidence>
<gene>
    <name evidence="4" type="ORF">OLEA9_A049085</name>
</gene>
<reference evidence="4 5" key="1">
    <citation type="submission" date="2019-12" db="EMBL/GenBank/DDBJ databases">
        <authorList>
            <person name="Alioto T."/>
            <person name="Alioto T."/>
            <person name="Gomez Garrido J."/>
        </authorList>
    </citation>
    <scope>NUCLEOTIDE SEQUENCE [LARGE SCALE GENOMIC DNA]</scope>
</reference>
<dbReference type="PROSITE" id="PS50177">
    <property type="entry name" value="NTF2_DOMAIN"/>
    <property type="match status" value="1"/>
</dbReference>
<keyword evidence="1" id="KW-0694">RNA-binding</keyword>
<keyword evidence="5" id="KW-1185">Reference proteome</keyword>
<comment type="caution">
    <text evidence="4">The sequence shown here is derived from an EMBL/GenBank/DDBJ whole genome shotgun (WGS) entry which is preliminary data.</text>
</comment>
<protein>
    <submittedName>
        <fullName evidence="4">G3BP isoform X1</fullName>
    </submittedName>
</protein>
<feature type="domain" description="NTF2" evidence="3">
    <location>
        <begin position="1"/>
        <end position="75"/>
    </location>
</feature>
<feature type="compositionally biased region" description="Polar residues" evidence="2">
    <location>
        <begin position="325"/>
        <end position="337"/>
    </location>
</feature>
<dbReference type="Gene3D" id="3.10.450.50">
    <property type="match status" value="1"/>
</dbReference>
<dbReference type="Proteomes" id="UP000594638">
    <property type="component" value="Unassembled WGS sequence"/>
</dbReference>
<dbReference type="GO" id="GO:0005829">
    <property type="term" value="C:cytosol"/>
    <property type="evidence" value="ECO:0007669"/>
    <property type="project" value="TreeGrafter"/>
</dbReference>
<dbReference type="GO" id="GO:1990904">
    <property type="term" value="C:ribonucleoprotein complex"/>
    <property type="evidence" value="ECO:0007669"/>
    <property type="project" value="TreeGrafter"/>
</dbReference>
<proteinExistence type="predicted"/>
<evidence type="ECO:0000256" key="1">
    <source>
        <dbReference type="ARBA" id="ARBA00022884"/>
    </source>
</evidence>
<feature type="region of interest" description="Disordered" evidence="2">
    <location>
        <begin position="305"/>
        <end position="337"/>
    </location>
</feature>
<sequence length="385" mass="42426">MRIQAINEKILSLNYGDLRSKINTVDPQESFNGGAHVLVTGYLSGKGNTFRNFCQTFFLIPQYYDYFVLNDIFLYMGIFNVNPAVVSDVLRPITPEPTYGGEASTLYEIVDVPIVEEEIPKEEIRVAEFLMKYGKIFQMVVESSPQIEEVQKKSYASIATHLKESTANFSLPPHDPQKAPPKITEQVNTHLPPPTDAPFLVLLQLILGIIKMGTLGEGSNLGGVLDSEMRERQDAELVAESGRSDGYQKADNINGNVDRMSGRAGGMVSGAAKTVAPWVEIFDLDPSEAKRAMQDMIDAEYTKPVQPNLSSGERRTGTTKDRSVDFTSTSTDPSLPVEKTTTPLLAIIDGRVGHSDVHIEDDDFADTPSKWHNPTFHSNSPIGKG</sequence>